<dbReference type="Gene3D" id="1.25.40.10">
    <property type="entry name" value="Tetratricopeptide repeat domain"/>
    <property type="match status" value="2"/>
</dbReference>
<dbReference type="PANTHER" id="PTHR35807">
    <property type="entry name" value="TRANSCRIPTIONAL REGULATOR REDD-RELATED"/>
    <property type="match status" value="1"/>
</dbReference>
<evidence type="ECO:0000313" key="4">
    <source>
        <dbReference type="Proteomes" id="UP001524547"/>
    </source>
</evidence>
<dbReference type="Proteomes" id="UP001524547">
    <property type="component" value="Unassembled WGS sequence"/>
</dbReference>
<dbReference type="InterPro" id="IPR011990">
    <property type="entry name" value="TPR-like_helical_dom_sf"/>
</dbReference>
<keyword evidence="4" id="KW-1185">Reference proteome</keyword>
<evidence type="ECO:0000313" key="3">
    <source>
        <dbReference type="EMBL" id="MCQ8239270.1"/>
    </source>
</evidence>
<feature type="compositionally biased region" description="Low complexity" evidence="1">
    <location>
        <begin position="296"/>
        <end position="311"/>
    </location>
</feature>
<proteinExistence type="predicted"/>
<reference evidence="3 4" key="1">
    <citation type="submission" date="2022-06" db="EMBL/GenBank/DDBJ databases">
        <title>Rhizosaccharibacter gen. nov. sp. nov. KSS12, endophytic bacteria isolated from sugarcane.</title>
        <authorList>
            <person name="Pitiwittayakul N."/>
        </authorList>
    </citation>
    <scope>NUCLEOTIDE SEQUENCE [LARGE SCALE GENOMIC DNA]</scope>
    <source>
        <strain evidence="3 4">KSS12</strain>
    </source>
</reference>
<accession>A0ABT1VSV5</accession>
<dbReference type="SUPFAM" id="SSF48452">
    <property type="entry name" value="TPR-like"/>
    <property type="match status" value="2"/>
</dbReference>
<dbReference type="SMART" id="SM01043">
    <property type="entry name" value="BTAD"/>
    <property type="match status" value="1"/>
</dbReference>
<sequence length="758" mass="81254">MSGSAASSALPPGEGAAAYQNGVRPGLPRPDAVLLRLQLIGRMQATTLANESVLPLGRKTRGLLAILAQSGRKPVLRSKLAELLWSRRSDEQARASLRQEIHRLLDALGPLGVDVISVERHMLALKPALSSVDTERILHATPNQVESLPPMNGVLLEELSGTDPAFDRWLDAERLRLREHALSLFEGVLRRQREGSGAMAAARQLLLLDKLHDDAWATLIRGQLQLGERALALDTADRCLRAFDDHPGAGPTPETGRLIAELRARHRERAQEALVPAREGDVLPPILSRGDGAGDPGPATDAGARSPAARHAANHHHPGYRPAGETSISRLAVLPLVDLDNDAGGALLSEALVEEIVCSLDTALALEVVSGSELQLSLKQGRDDELLHRTLGIGFVLDGTLQRGGPHRTPDPRAAASGTVATAAGGTAPTTTRVILRLTDIRNGGQLVWAHRLDSSCADRLGLQDEVRALVRARLPWEVMRAEGRRVARLPLAELSGHCLALRALPKLLRFDRTQNNKAVELLARAAGLQTDRDEEAALPHAIRALCHVIRLRQGWGEPDREREAAREAAREGLATDSNDALLLAMAALARDEADDAPDEALALLERGLAGAPNSAMLLGMSARPLLRLGELAEATRRFERYKALHPTHPLEVLLDGVGVWLSFLNGDAPAAADRGRTLCELQPAVPDNALPYLAALGTLRRDAEAARMRDRLAAAQAPGAAMADPLSRLGLRHPEHRARAAEGLRLAGMSVGHPAAS</sequence>
<dbReference type="RefSeq" id="WP_422918017.1">
    <property type="nucleotide sequence ID" value="NZ_JAMZEJ010000001.1"/>
</dbReference>
<dbReference type="InterPro" id="IPR036388">
    <property type="entry name" value="WH-like_DNA-bd_sf"/>
</dbReference>
<feature type="region of interest" description="Disordered" evidence="1">
    <location>
        <begin position="271"/>
        <end position="324"/>
    </location>
</feature>
<dbReference type="EMBL" id="JAMZEJ010000001">
    <property type="protein sequence ID" value="MCQ8239270.1"/>
    <property type="molecule type" value="Genomic_DNA"/>
</dbReference>
<dbReference type="Gene3D" id="1.10.10.10">
    <property type="entry name" value="Winged helix-like DNA-binding domain superfamily/Winged helix DNA-binding domain"/>
    <property type="match status" value="1"/>
</dbReference>
<protein>
    <recommendedName>
        <fullName evidence="2">Bacterial transcriptional activator domain-containing protein</fullName>
    </recommendedName>
</protein>
<dbReference type="InterPro" id="IPR005158">
    <property type="entry name" value="BTAD"/>
</dbReference>
<organism evidence="3 4">
    <name type="scientific">Rhizosaccharibacter radicis</name>
    <dbReference type="NCBI Taxonomy" id="2782605"/>
    <lineage>
        <taxon>Bacteria</taxon>
        <taxon>Pseudomonadati</taxon>
        <taxon>Pseudomonadota</taxon>
        <taxon>Alphaproteobacteria</taxon>
        <taxon>Acetobacterales</taxon>
        <taxon>Acetobacteraceae</taxon>
        <taxon>Rhizosaccharibacter</taxon>
    </lineage>
</organism>
<comment type="caution">
    <text evidence="3">The sequence shown here is derived from an EMBL/GenBank/DDBJ whole genome shotgun (WGS) entry which is preliminary data.</text>
</comment>
<name>A0ABT1VSV5_9PROT</name>
<feature type="domain" description="Bacterial transcriptional activator" evidence="2">
    <location>
        <begin position="113"/>
        <end position="263"/>
    </location>
</feature>
<evidence type="ECO:0000256" key="1">
    <source>
        <dbReference type="SAM" id="MobiDB-lite"/>
    </source>
</evidence>
<gene>
    <name evidence="3" type="ORF">NFI88_00260</name>
</gene>
<dbReference type="InterPro" id="IPR051677">
    <property type="entry name" value="AfsR-DnrI-RedD_regulator"/>
</dbReference>
<evidence type="ECO:0000259" key="2">
    <source>
        <dbReference type="SMART" id="SM01043"/>
    </source>
</evidence>